<gene>
    <name evidence="2" type="ORF">CEY00_Acc10678</name>
</gene>
<dbReference type="EMBL" id="NKQK01000009">
    <property type="protein sequence ID" value="PSS21629.1"/>
    <property type="molecule type" value="Genomic_DNA"/>
</dbReference>
<proteinExistence type="predicted"/>
<feature type="region of interest" description="Disordered" evidence="1">
    <location>
        <begin position="61"/>
        <end position="83"/>
    </location>
</feature>
<evidence type="ECO:0000313" key="3">
    <source>
        <dbReference type="Proteomes" id="UP000241394"/>
    </source>
</evidence>
<dbReference type="AlphaFoldDB" id="A0A2R6R6J0"/>
<dbReference type="Gramene" id="PSS21629">
    <property type="protein sequence ID" value="PSS21629"/>
    <property type="gene ID" value="CEY00_Acc10678"/>
</dbReference>
<dbReference type="Proteomes" id="UP000241394">
    <property type="component" value="Chromosome LG9"/>
</dbReference>
<organism evidence="2 3">
    <name type="scientific">Actinidia chinensis var. chinensis</name>
    <name type="common">Chinese soft-hair kiwi</name>
    <dbReference type="NCBI Taxonomy" id="1590841"/>
    <lineage>
        <taxon>Eukaryota</taxon>
        <taxon>Viridiplantae</taxon>
        <taxon>Streptophyta</taxon>
        <taxon>Embryophyta</taxon>
        <taxon>Tracheophyta</taxon>
        <taxon>Spermatophyta</taxon>
        <taxon>Magnoliopsida</taxon>
        <taxon>eudicotyledons</taxon>
        <taxon>Gunneridae</taxon>
        <taxon>Pentapetalae</taxon>
        <taxon>asterids</taxon>
        <taxon>Ericales</taxon>
        <taxon>Actinidiaceae</taxon>
        <taxon>Actinidia</taxon>
    </lineage>
</organism>
<keyword evidence="3" id="KW-1185">Reference proteome</keyword>
<accession>A0A2R6R6J0</accession>
<evidence type="ECO:0000313" key="2">
    <source>
        <dbReference type="EMBL" id="PSS21629.1"/>
    </source>
</evidence>
<evidence type="ECO:0000256" key="1">
    <source>
        <dbReference type="SAM" id="MobiDB-lite"/>
    </source>
</evidence>
<sequence>MVVGDREVTYEVSYQPSSVWRLRCLFILEQDHKFGFGSVGTQDIWALQIYKHDGRTKGCRVGQRRSKIGKDSNGGTIDRYSGGQGPQIKLELCLEVSCSLKHW</sequence>
<reference evidence="2 3" key="1">
    <citation type="submission" date="2017-07" db="EMBL/GenBank/DDBJ databases">
        <title>An improved, manually edited Actinidia chinensis var. chinensis (kiwifruit) genome highlights the challenges associated with draft genomes and gene prediction in plants.</title>
        <authorList>
            <person name="Pilkington S."/>
            <person name="Crowhurst R."/>
            <person name="Hilario E."/>
            <person name="Nardozza S."/>
            <person name="Fraser L."/>
            <person name="Peng Y."/>
            <person name="Gunaseelan K."/>
            <person name="Simpson R."/>
            <person name="Tahir J."/>
            <person name="Deroles S."/>
            <person name="Templeton K."/>
            <person name="Luo Z."/>
            <person name="Davy M."/>
            <person name="Cheng C."/>
            <person name="Mcneilage M."/>
            <person name="Scaglione D."/>
            <person name="Liu Y."/>
            <person name="Zhang Q."/>
            <person name="Datson P."/>
            <person name="De Silva N."/>
            <person name="Gardiner S."/>
            <person name="Bassett H."/>
            <person name="Chagne D."/>
            <person name="Mccallum J."/>
            <person name="Dzierzon H."/>
            <person name="Deng C."/>
            <person name="Wang Y.-Y."/>
            <person name="Barron N."/>
            <person name="Manako K."/>
            <person name="Bowen J."/>
            <person name="Foster T."/>
            <person name="Erridge Z."/>
            <person name="Tiffin H."/>
            <person name="Waite C."/>
            <person name="Davies K."/>
            <person name="Grierson E."/>
            <person name="Laing W."/>
            <person name="Kirk R."/>
            <person name="Chen X."/>
            <person name="Wood M."/>
            <person name="Montefiori M."/>
            <person name="Brummell D."/>
            <person name="Schwinn K."/>
            <person name="Catanach A."/>
            <person name="Fullerton C."/>
            <person name="Li D."/>
            <person name="Meiyalaghan S."/>
            <person name="Nieuwenhuizen N."/>
            <person name="Read N."/>
            <person name="Prakash R."/>
            <person name="Hunter D."/>
            <person name="Zhang H."/>
            <person name="Mckenzie M."/>
            <person name="Knabel M."/>
            <person name="Harris A."/>
            <person name="Allan A."/>
            <person name="Chen A."/>
            <person name="Janssen B."/>
            <person name="Plunkett B."/>
            <person name="Dwamena C."/>
            <person name="Voogd C."/>
            <person name="Leif D."/>
            <person name="Lafferty D."/>
            <person name="Souleyre E."/>
            <person name="Varkonyi-Gasic E."/>
            <person name="Gambi F."/>
            <person name="Hanley J."/>
            <person name="Yao J.-L."/>
            <person name="Cheung J."/>
            <person name="David K."/>
            <person name="Warren B."/>
            <person name="Marsh K."/>
            <person name="Snowden K."/>
            <person name="Lin-Wang K."/>
            <person name="Brian L."/>
            <person name="Martinez-Sanchez M."/>
            <person name="Wang M."/>
            <person name="Ileperuma N."/>
            <person name="Macnee N."/>
            <person name="Campin R."/>
            <person name="Mcatee P."/>
            <person name="Drummond R."/>
            <person name="Espley R."/>
            <person name="Ireland H."/>
            <person name="Wu R."/>
            <person name="Atkinson R."/>
            <person name="Karunairetnam S."/>
            <person name="Bulley S."/>
            <person name="Chunkath S."/>
            <person name="Hanley Z."/>
            <person name="Storey R."/>
            <person name="Thrimawithana A."/>
            <person name="Thomson S."/>
            <person name="David C."/>
            <person name="Testolin R."/>
        </authorList>
    </citation>
    <scope>NUCLEOTIDE SEQUENCE [LARGE SCALE GENOMIC DNA]</scope>
    <source>
        <strain evidence="3">cv. Red5</strain>
        <tissue evidence="2">Young leaf</tissue>
    </source>
</reference>
<comment type="caution">
    <text evidence="2">The sequence shown here is derived from an EMBL/GenBank/DDBJ whole genome shotgun (WGS) entry which is preliminary data.</text>
</comment>
<dbReference type="InParanoid" id="A0A2R6R6J0"/>
<protein>
    <submittedName>
        <fullName evidence="2">E3 ubiquitin-protein ligase RNF217</fullName>
    </submittedName>
</protein>
<name>A0A2R6R6J0_ACTCC</name>
<reference evidence="3" key="2">
    <citation type="journal article" date="2018" name="BMC Genomics">
        <title>A manually annotated Actinidia chinensis var. chinensis (kiwifruit) genome highlights the challenges associated with draft genomes and gene prediction in plants.</title>
        <authorList>
            <person name="Pilkington S.M."/>
            <person name="Crowhurst R."/>
            <person name="Hilario E."/>
            <person name="Nardozza S."/>
            <person name="Fraser L."/>
            <person name="Peng Y."/>
            <person name="Gunaseelan K."/>
            <person name="Simpson R."/>
            <person name="Tahir J."/>
            <person name="Deroles S.C."/>
            <person name="Templeton K."/>
            <person name="Luo Z."/>
            <person name="Davy M."/>
            <person name="Cheng C."/>
            <person name="McNeilage M."/>
            <person name="Scaglione D."/>
            <person name="Liu Y."/>
            <person name="Zhang Q."/>
            <person name="Datson P."/>
            <person name="De Silva N."/>
            <person name="Gardiner S.E."/>
            <person name="Bassett H."/>
            <person name="Chagne D."/>
            <person name="McCallum J."/>
            <person name="Dzierzon H."/>
            <person name="Deng C."/>
            <person name="Wang Y.Y."/>
            <person name="Barron L."/>
            <person name="Manako K."/>
            <person name="Bowen J."/>
            <person name="Foster T.M."/>
            <person name="Erridge Z.A."/>
            <person name="Tiffin H."/>
            <person name="Waite C.N."/>
            <person name="Davies K.M."/>
            <person name="Grierson E.P."/>
            <person name="Laing W.A."/>
            <person name="Kirk R."/>
            <person name="Chen X."/>
            <person name="Wood M."/>
            <person name="Montefiori M."/>
            <person name="Brummell D.A."/>
            <person name="Schwinn K.E."/>
            <person name="Catanach A."/>
            <person name="Fullerton C."/>
            <person name="Li D."/>
            <person name="Meiyalaghan S."/>
            <person name="Nieuwenhuizen N."/>
            <person name="Read N."/>
            <person name="Prakash R."/>
            <person name="Hunter D."/>
            <person name="Zhang H."/>
            <person name="McKenzie M."/>
            <person name="Knabel M."/>
            <person name="Harris A."/>
            <person name="Allan A.C."/>
            <person name="Gleave A."/>
            <person name="Chen A."/>
            <person name="Janssen B.J."/>
            <person name="Plunkett B."/>
            <person name="Ampomah-Dwamena C."/>
            <person name="Voogd C."/>
            <person name="Leif D."/>
            <person name="Lafferty D."/>
            <person name="Souleyre E.J.F."/>
            <person name="Varkonyi-Gasic E."/>
            <person name="Gambi F."/>
            <person name="Hanley J."/>
            <person name="Yao J.L."/>
            <person name="Cheung J."/>
            <person name="David K.M."/>
            <person name="Warren B."/>
            <person name="Marsh K."/>
            <person name="Snowden K.C."/>
            <person name="Lin-Wang K."/>
            <person name="Brian L."/>
            <person name="Martinez-Sanchez M."/>
            <person name="Wang M."/>
            <person name="Ileperuma N."/>
            <person name="Macnee N."/>
            <person name="Campin R."/>
            <person name="McAtee P."/>
            <person name="Drummond R.S.M."/>
            <person name="Espley R.V."/>
            <person name="Ireland H.S."/>
            <person name="Wu R."/>
            <person name="Atkinson R.G."/>
            <person name="Karunairetnam S."/>
            <person name="Bulley S."/>
            <person name="Chunkath S."/>
            <person name="Hanley Z."/>
            <person name="Storey R."/>
            <person name="Thrimawithana A.H."/>
            <person name="Thomson S."/>
            <person name="David C."/>
            <person name="Testolin R."/>
            <person name="Huang H."/>
            <person name="Hellens R.P."/>
            <person name="Schaffer R.J."/>
        </authorList>
    </citation>
    <scope>NUCLEOTIDE SEQUENCE [LARGE SCALE GENOMIC DNA]</scope>
    <source>
        <strain evidence="3">cv. Red5</strain>
    </source>
</reference>